<evidence type="ECO:0000313" key="5">
    <source>
        <dbReference type="EMBL" id="PWU85118.1"/>
    </source>
</evidence>
<dbReference type="VEuPathDB" id="TriTrypDB:Tc_MARK_5014"/>
<dbReference type="VEuPathDB" id="TriTrypDB:TCSYLVIO_001094"/>
<feature type="domain" description="Retrotransposon hot spot protein N-terminal" evidence="3">
    <location>
        <begin position="249"/>
        <end position="358"/>
    </location>
</feature>
<dbReference type="VEuPathDB" id="TriTrypDB:ECC02_008933"/>
<dbReference type="AlphaFoldDB" id="A0A2V2UQL5"/>
<dbReference type="Pfam" id="PF24466">
    <property type="entry name" value="DUF7578"/>
    <property type="match status" value="2"/>
</dbReference>
<dbReference type="VEuPathDB" id="TriTrypDB:TCDM_09691"/>
<dbReference type="InterPro" id="IPR006518">
    <property type="entry name" value="Trypano_RHS"/>
</dbReference>
<feature type="domain" description="Retrotransposon hot spot protein,C-terminal" evidence="2">
    <location>
        <begin position="370"/>
        <end position="527"/>
    </location>
</feature>
<evidence type="ECO:0000313" key="6">
    <source>
        <dbReference type="Proteomes" id="UP000246078"/>
    </source>
</evidence>
<dbReference type="VEuPathDB" id="TriTrypDB:TCSYLVIO_010041"/>
<dbReference type="Pfam" id="PF20445">
    <property type="entry name" value="RHS_N"/>
    <property type="match status" value="1"/>
</dbReference>
<evidence type="ECO:0000259" key="4">
    <source>
        <dbReference type="Pfam" id="PF24466"/>
    </source>
</evidence>
<dbReference type="VEuPathDB" id="TriTrypDB:TcCL_NonESM08292"/>
<dbReference type="InterPro" id="IPR056000">
    <property type="entry name" value="DUF7578"/>
</dbReference>
<evidence type="ECO:0000259" key="2">
    <source>
        <dbReference type="Pfam" id="PF07999"/>
    </source>
</evidence>
<dbReference type="Pfam" id="PF07999">
    <property type="entry name" value="RHSP"/>
    <property type="match status" value="1"/>
</dbReference>
<name>A0A2V2UQL5_TRYCR</name>
<evidence type="ECO:0000259" key="3">
    <source>
        <dbReference type="Pfam" id="PF20445"/>
    </source>
</evidence>
<feature type="domain" description="DUF7578" evidence="4">
    <location>
        <begin position="10"/>
        <end position="47"/>
    </location>
</feature>
<evidence type="ECO:0000256" key="1">
    <source>
        <dbReference type="SAM" id="MobiDB-lite"/>
    </source>
</evidence>
<reference evidence="5 6" key="1">
    <citation type="journal article" date="2018" name="Microb. Genom.">
        <title>Expanding an expanded genome: long-read sequencing of Trypanosoma cruzi.</title>
        <authorList>
            <person name="Berna L."/>
            <person name="Rodriguez M."/>
            <person name="Chiribao M.L."/>
            <person name="Parodi-Talice A."/>
            <person name="Pita S."/>
            <person name="Rijo G."/>
            <person name="Alvarez-Valin F."/>
            <person name="Robello C."/>
        </authorList>
    </citation>
    <scope>NUCLEOTIDE SEQUENCE [LARGE SCALE GENOMIC DNA]</scope>
    <source>
        <strain evidence="5 6">TCC</strain>
    </source>
</reference>
<dbReference type="VEuPathDB" id="TriTrypDB:BCY84_06987"/>
<organism evidence="5 6">
    <name type="scientific">Trypanosoma cruzi</name>
    <dbReference type="NCBI Taxonomy" id="5693"/>
    <lineage>
        <taxon>Eukaryota</taxon>
        <taxon>Discoba</taxon>
        <taxon>Euglenozoa</taxon>
        <taxon>Kinetoplastea</taxon>
        <taxon>Metakinetoplastina</taxon>
        <taxon>Trypanosomatida</taxon>
        <taxon>Trypanosomatidae</taxon>
        <taxon>Trypanosoma</taxon>
        <taxon>Schizotrypanum</taxon>
    </lineage>
</organism>
<dbReference type="VEuPathDB" id="TriTrypDB:TcYC6_0048780"/>
<dbReference type="Proteomes" id="UP000246078">
    <property type="component" value="Unassembled WGS sequence"/>
</dbReference>
<feature type="region of interest" description="Disordered" evidence="1">
    <location>
        <begin position="267"/>
        <end position="287"/>
    </location>
</feature>
<protein>
    <submittedName>
        <fullName evidence="5">Putative retrotransposon hot spot protein (RHS)</fullName>
    </submittedName>
</protein>
<dbReference type="VEuPathDB" id="TriTrypDB:TcG_13085"/>
<accession>A0A2V2UQL5</accession>
<sequence>MLAAGRPLMKDYNVTMEVFVREPDDYAQDQRLLEEILNLTAYQALGAITRPLHEGVLSFGQRGTMKEKDTITPLARGKPNGVLTQVLTEARREAGERLRGTQEMKFTISTNIEEVLFKGRVRVNEMRLNDFLTRELDGRGVVDTNRDVLPEEFFKDPKKYIEDAELLGEMQASDRYKRMERAVRDEMDMEEDVYRLYEHCVDNLLRWLAASAEVKASVHGANKRFLDAAAEEARNPTTTSAPEKLEGCYESVHNARRGHAVELPDGVERTKTGTGMGVHEGKPEQSWPYRKADDVIEEDDAVQQFGAAPPVLMVLASDKGWPYSWNTIQDLPKDVFANCEVERVWQIVKDDLIAWLSPHGGTDCKSKQRLLIGTPGIGKSMAAGSYLLYQLLHCDAEKLQVVVHCFGGRGACVSDKTTRAVTRCSDEEMCVSELRSLRGHGRNVYIIYGVAKEGTPPPRHFAPTSGWGMIVVSFPKVANYDEWTKQPQAARTIVNCPDEVDVKAMCAWMARDETKEKQAECWKEVKNTCIFWDRFHVTSLMRRRLMDAVER</sequence>
<feature type="domain" description="DUF7578" evidence="4">
    <location>
        <begin position="122"/>
        <end position="186"/>
    </location>
</feature>
<dbReference type="VEuPathDB" id="TriTrypDB:C4B63_5g186"/>
<dbReference type="InterPro" id="IPR046835">
    <property type="entry name" value="RHS_N"/>
</dbReference>
<dbReference type="EMBL" id="PRFC01000658">
    <property type="protein sequence ID" value="PWU85118.1"/>
    <property type="molecule type" value="Genomic_DNA"/>
</dbReference>
<dbReference type="VEuPathDB" id="TriTrypDB:C3747_658g5"/>
<comment type="caution">
    <text evidence="5">The sequence shown here is derived from an EMBL/GenBank/DDBJ whole genome shotgun (WGS) entry which is preliminary data.</text>
</comment>
<gene>
    <name evidence="5" type="ORF">C3747_658g5</name>
</gene>
<proteinExistence type="predicted"/>
<dbReference type="NCBIfam" id="TIGR01631">
    <property type="entry name" value="Trypano_RHS"/>
    <property type="match status" value="1"/>
</dbReference>
<dbReference type="InterPro" id="IPR046836">
    <property type="entry name" value="RHS_C"/>
</dbReference>